<dbReference type="Gene3D" id="3.40.630.30">
    <property type="match status" value="1"/>
</dbReference>
<reference evidence="2 3" key="1">
    <citation type="submission" date="2018-07" db="EMBL/GenBank/DDBJ databases">
        <authorList>
            <person name="Peeters C."/>
        </authorList>
    </citation>
    <scope>NUCLEOTIDE SEQUENCE [LARGE SCALE GENOMIC DNA]</scope>
    <source>
        <strain evidence="2 3">LMG 3411</strain>
    </source>
</reference>
<sequence>MTLPSLQPVTLDGGIVRLEPLAPRHAGDLAQIGLHPELWRLQPEPVETPDDMRRYVDRALAAQHDGTCLPFVIVRQDNGQVIGTTRYMDIALAHKRLEIGATWLTPSSQRSGANTEAKFLLLQHAFETIGIIRVVFKTELGNAQSRQAILRIGGVEEGVFRKHLIAQSGRARDMVYFAILDEDWPSVKARLLARLRRPA</sequence>
<dbReference type="AlphaFoldDB" id="A0A446CGH7"/>
<dbReference type="PANTHER" id="PTHR43610:SF1">
    <property type="entry name" value="N-ACETYLTRANSFERASE DOMAIN-CONTAINING PROTEIN"/>
    <property type="match status" value="1"/>
</dbReference>
<dbReference type="EC" id="2.3.1.-" evidence="2"/>
<organism evidence="2 3">
    <name type="scientific">Achromobacter agilis</name>
    <dbReference type="NCBI Taxonomy" id="1353888"/>
    <lineage>
        <taxon>Bacteria</taxon>
        <taxon>Pseudomonadati</taxon>
        <taxon>Pseudomonadota</taxon>
        <taxon>Betaproteobacteria</taxon>
        <taxon>Burkholderiales</taxon>
        <taxon>Alcaligenaceae</taxon>
        <taxon>Achromobacter</taxon>
    </lineage>
</organism>
<evidence type="ECO:0000313" key="2">
    <source>
        <dbReference type="EMBL" id="SSW66928.1"/>
    </source>
</evidence>
<keyword evidence="2" id="KW-0012">Acyltransferase</keyword>
<dbReference type="SUPFAM" id="SSF55729">
    <property type="entry name" value="Acyl-CoA N-acyltransferases (Nat)"/>
    <property type="match status" value="1"/>
</dbReference>
<keyword evidence="3" id="KW-1185">Reference proteome</keyword>
<proteinExistence type="predicted"/>
<protein>
    <submittedName>
        <fullName evidence="2">Ribosomal N-acetyltransferase YdaF</fullName>
        <ecNumber evidence="2">2.3.1.-</ecNumber>
    </submittedName>
</protein>
<evidence type="ECO:0000259" key="1">
    <source>
        <dbReference type="PROSITE" id="PS51186"/>
    </source>
</evidence>
<dbReference type="PROSITE" id="PS51186">
    <property type="entry name" value="GNAT"/>
    <property type="match status" value="1"/>
</dbReference>
<dbReference type="PANTHER" id="PTHR43610">
    <property type="entry name" value="BLL6696 PROTEIN"/>
    <property type="match status" value="1"/>
</dbReference>
<dbReference type="InterPro" id="IPR016181">
    <property type="entry name" value="Acyl_CoA_acyltransferase"/>
</dbReference>
<evidence type="ECO:0000313" key="3">
    <source>
        <dbReference type="Proteomes" id="UP000289184"/>
    </source>
</evidence>
<feature type="domain" description="N-acetyltransferase" evidence="1">
    <location>
        <begin position="16"/>
        <end position="179"/>
    </location>
</feature>
<dbReference type="RefSeq" id="WP_129527990.1">
    <property type="nucleotide sequence ID" value="NZ_UFQB01000010.1"/>
</dbReference>
<accession>A0A446CGH7</accession>
<dbReference type="InterPro" id="IPR000182">
    <property type="entry name" value="GNAT_dom"/>
</dbReference>
<dbReference type="EMBL" id="UFQB01000010">
    <property type="protein sequence ID" value="SSW66928.1"/>
    <property type="molecule type" value="Genomic_DNA"/>
</dbReference>
<keyword evidence="2" id="KW-0808">Transferase</keyword>
<dbReference type="GO" id="GO:0016747">
    <property type="term" value="F:acyltransferase activity, transferring groups other than amino-acyl groups"/>
    <property type="evidence" value="ECO:0007669"/>
    <property type="project" value="InterPro"/>
</dbReference>
<dbReference type="OrthoDB" id="5295305at2"/>
<dbReference type="Pfam" id="PF13302">
    <property type="entry name" value="Acetyltransf_3"/>
    <property type="match status" value="1"/>
</dbReference>
<gene>
    <name evidence="2" type="primary">ydaF_2</name>
    <name evidence="2" type="ORF">AGI3411_02808</name>
</gene>
<name>A0A446CGH7_9BURK</name>
<dbReference type="Proteomes" id="UP000289184">
    <property type="component" value="Unassembled WGS sequence"/>
</dbReference>